<protein>
    <submittedName>
        <fullName evidence="4">Ribosomal protein L2 domain 2</fullName>
    </submittedName>
</protein>
<reference evidence="4 5" key="1">
    <citation type="submission" date="2015-03" db="EMBL/GenBank/DDBJ databases">
        <authorList>
            <person name="Strepis Nikolaos"/>
        </authorList>
    </citation>
    <scope>NUCLEOTIDE SEQUENCE [LARGE SCALE GENOMIC DNA]</scope>
    <source>
        <strain evidence="4 5">OL-4</strain>
    </source>
</reference>
<evidence type="ECO:0000256" key="2">
    <source>
        <dbReference type="ARBA" id="ARBA00023274"/>
    </source>
</evidence>
<evidence type="ECO:0000256" key="1">
    <source>
        <dbReference type="ARBA" id="ARBA00022980"/>
    </source>
</evidence>
<sequence>MGRVVFSKTGRDGGKPFVIVQVVNERYVIICDGDTRKIENPKMKNIKHLQFTKMTSFEVIDYLNKGEIPDNHIIKKSLKRILERGESDGKEVW</sequence>
<accession>A0A0E4GA50</accession>
<name>A0A0E4GA50_9FIRM</name>
<dbReference type="CDD" id="cd06088">
    <property type="entry name" value="KOW_RPL14"/>
    <property type="match status" value="1"/>
</dbReference>
<gene>
    <name evidence="4" type="ORF">1074</name>
    <name evidence="3" type="ORF">317</name>
</gene>
<dbReference type="Proteomes" id="UP000045545">
    <property type="component" value="Unassembled WGS sequence"/>
</dbReference>
<keyword evidence="1 4" id="KW-0689">Ribosomal protein</keyword>
<dbReference type="GO" id="GO:1990904">
    <property type="term" value="C:ribonucleoprotein complex"/>
    <property type="evidence" value="ECO:0007669"/>
    <property type="project" value="UniProtKB-KW"/>
</dbReference>
<dbReference type="InterPro" id="IPR014722">
    <property type="entry name" value="Rib_uL2_dom2"/>
</dbReference>
<evidence type="ECO:0000313" key="3">
    <source>
        <dbReference type="EMBL" id="CFX05191.1"/>
    </source>
</evidence>
<evidence type="ECO:0000313" key="4">
    <source>
        <dbReference type="EMBL" id="CFX35159.1"/>
    </source>
</evidence>
<dbReference type="STRING" id="690567.1074"/>
<dbReference type="EMBL" id="CGIH01000018">
    <property type="protein sequence ID" value="CFX35159.1"/>
    <property type="molecule type" value="Genomic_DNA"/>
</dbReference>
<dbReference type="Gene3D" id="2.30.30.30">
    <property type="match status" value="1"/>
</dbReference>
<dbReference type="SUPFAM" id="SSF50104">
    <property type="entry name" value="Translation proteins SH3-like domain"/>
    <property type="match status" value="1"/>
</dbReference>
<keyword evidence="5" id="KW-1185">Reference proteome</keyword>
<proteinExistence type="predicted"/>
<evidence type="ECO:0000313" key="5">
    <source>
        <dbReference type="Proteomes" id="UP000045545"/>
    </source>
</evidence>
<keyword evidence="2" id="KW-0687">Ribonucleoprotein</keyword>
<dbReference type="EMBL" id="CGIH01000004">
    <property type="protein sequence ID" value="CFX05191.1"/>
    <property type="molecule type" value="Genomic_DNA"/>
</dbReference>
<dbReference type="InterPro" id="IPR008991">
    <property type="entry name" value="Translation_prot_SH3-like_sf"/>
</dbReference>
<dbReference type="AlphaFoldDB" id="A0A0E4GA50"/>
<dbReference type="InterPro" id="IPR041985">
    <property type="entry name" value="Ribosomal_eL14_KOW"/>
</dbReference>
<dbReference type="GO" id="GO:0005840">
    <property type="term" value="C:ribosome"/>
    <property type="evidence" value="ECO:0007669"/>
    <property type="project" value="UniProtKB-KW"/>
</dbReference>
<organism evidence="4 5">
    <name type="scientific">Syntrophomonas zehnderi OL-4</name>
    <dbReference type="NCBI Taxonomy" id="690567"/>
    <lineage>
        <taxon>Bacteria</taxon>
        <taxon>Bacillati</taxon>
        <taxon>Bacillota</taxon>
        <taxon>Clostridia</taxon>
        <taxon>Eubacteriales</taxon>
        <taxon>Syntrophomonadaceae</taxon>
        <taxon>Syntrophomonas</taxon>
    </lineage>
</organism>